<feature type="domain" description="ATPase AAA-type core" evidence="3">
    <location>
        <begin position="5"/>
        <end position="98"/>
    </location>
</feature>
<dbReference type="HOGENOM" id="CLU_082459_0_0_1"/>
<sequence length="246" mass="27273">MSGRKSIVFMDEFEKTSKEVRNALLLPFENGEYMDRRISMKVNCSETIWILATNAFDDTIHEFCRTNRKAIFNNNTAGSRHSSLMKQLSARLREECVSHLGAPLTGRIAKIVPFLTFSPDEAAVVADKGIMELEARLAQPVKLPPTKQGDNLVGNIRLDVTNDCVVCSKVADDRYVPGLGARSIFVGVDEVIADPLVDQYLENGEDFAEDQKETRFTVGVDSGKEVDVWLTPAENHAVSSPRNPPS</sequence>
<name>M7SS17_EUTLA</name>
<keyword evidence="2" id="KW-0067">ATP-binding</keyword>
<dbReference type="GO" id="GO:0034605">
    <property type="term" value="P:cellular response to heat"/>
    <property type="evidence" value="ECO:0007669"/>
    <property type="project" value="TreeGrafter"/>
</dbReference>
<protein>
    <recommendedName>
        <fullName evidence="3">ATPase AAA-type core domain-containing protein</fullName>
    </recommendedName>
</protein>
<accession>M7SS17</accession>
<keyword evidence="1" id="KW-0547">Nucleotide-binding</keyword>
<dbReference type="KEGG" id="ela:UCREL1_5708"/>
<organism evidence="4 5">
    <name type="scientific">Eutypa lata (strain UCR-EL1)</name>
    <name type="common">Grapevine dieback disease fungus</name>
    <name type="synonym">Eutypa armeniacae</name>
    <dbReference type="NCBI Taxonomy" id="1287681"/>
    <lineage>
        <taxon>Eukaryota</taxon>
        <taxon>Fungi</taxon>
        <taxon>Dikarya</taxon>
        <taxon>Ascomycota</taxon>
        <taxon>Pezizomycotina</taxon>
        <taxon>Sordariomycetes</taxon>
        <taxon>Xylariomycetidae</taxon>
        <taxon>Xylariales</taxon>
        <taxon>Diatrypaceae</taxon>
        <taxon>Eutypa</taxon>
    </lineage>
</organism>
<proteinExistence type="predicted"/>
<dbReference type="eggNOG" id="KOG1051">
    <property type="taxonomic scope" value="Eukaryota"/>
</dbReference>
<dbReference type="AlphaFoldDB" id="M7SS17"/>
<dbReference type="InterPro" id="IPR003959">
    <property type="entry name" value="ATPase_AAA_core"/>
</dbReference>
<dbReference type="InterPro" id="IPR050130">
    <property type="entry name" value="ClpA_ClpB"/>
</dbReference>
<gene>
    <name evidence="4" type="ORF">UCREL1_5708</name>
</gene>
<dbReference type="STRING" id="1287681.M7SS17"/>
<dbReference type="OrthoDB" id="47330at2759"/>
<dbReference type="Gene3D" id="3.40.50.300">
    <property type="entry name" value="P-loop containing nucleotide triphosphate hydrolases"/>
    <property type="match status" value="1"/>
</dbReference>
<evidence type="ECO:0000256" key="1">
    <source>
        <dbReference type="ARBA" id="ARBA00022741"/>
    </source>
</evidence>
<evidence type="ECO:0000259" key="3">
    <source>
        <dbReference type="Pfam" id="PF07724"/>
    </source>
</evidence>
<dbReference type="PANTHER" id="PTHR11638">
    <property type="entry name" value="ATP-DEPENDENT CLP PROTEASE"/>
    <property type="match status" value="1"/>
</dbReference>
<reference evidence="5" key="1">
    <citation type="journal article" date="2013" name="Genome Announc.">
        <title>Draft genome sequence of the grapevine dieback fungus Eutypa lata UCR-EL1.</title>
        <authorList>
            <person name="Blanco-Ulate B."/>
            <person name="Rolshausen P.E."/>
            <person name="Cantu D."/>
        </authorList>
    </citation>
    <scope>NUCLEOTIDE SEQUENCE [LARGE SCALE GENOMIC DNA]</scope>
    <source>
        <strain evidence="5">UCR-EL1</strain>
    </source>
</reference>
<dbReference type="GO" id="GO:0005524">
    <property type="term" value="F:ATP binding"/>
    <property type="evidence" value="ECO:0007669"/>
    <property type="project" value="UniProtKB-KW"/>
</dbReference>
<dbReference type="Pfam" id="PF07724">
    <property type="entry name" value="AAA_2"/>
    <property type="match status" value="1"/>
</dbReference>
<dbReference type="Proteomes" id="UP000012174">
    <property type="component" value="Unassembled WGS sequence"/>
</dbReference>
<evidence type="ECO:0000313" key="5">
    <source>
        <dbReference type="Proteomes" id="UP000012174"/>
    </source>
</evidence>
<keyword evidence="5" id="KW-1185">Reference proteome</keyword>
<dbReference type="PANTHER" id="PTHR11638:SF18">
    <property type="entry name" value="HEAT SHOCK PROTEIN 104"/>
    <property type="match status" value="1"/>
</dbReference>
<evidence type="ECO:0000256" key="2">
    <source>
        <dbReference type="ARBA" id="ARBA00022840"/>
    </source>
</evidence>
<dbReference type="GO" id="GO:0005737">
    <property type="term" value="C:cytoplasm"/>
    <property type="evidence" value="ECO:0007669"/>
    <property type="project" value="TreeGrafter"/>
</dbReference>
<dbReference type="InterPro" id="IPR027417">
    <property type="entry name" value="P-loop_NTPase"/>
</dbReference>
<dbReference type="GO" id="GO:0016887">
    <property type="term" value="F:ATP hydrolysis activity"/>
    <property type="evidence" value="ECO:0007669"/>
    <property type="project" value="InterPro"/>
</dbReference>
<dbReference type="EMBL" id="KB706466">
    <property type="protein sequence ID" value="EMR67293.1"/>
    <property type="molecule type" value="Genomic_DNA"/>
</dbReference>
<dbReference type="SUPFAM" id="SSF52540">
    <property type="entry name" value="P-loop containing nucleoside triphosphate hydrolases"/>
    <property type="match status" value="1"/>
</dbReference>
<evidence type="ECO:0000313" key="4">
    <source>
        <dbReference type="EMBL" id="EMR67293.1"/>
    </source>
</evidence>